<protein>
    <submittedName>
        <fullName evidence="2">DUF2721 domain-containing protein</fullName>
    </submittedName>
</protein>
<feature type="transmembrane region" description="Helical" evidence="1">
    <location>
        <begin position="25"/>
        <end position="46"/>
    </location>
</feature>
<feature type="transmembrane region" description="Helical" evidence="1">
    <location>
        <begin position="129"/>
        <end position="152"/>
    </location>
</feature>
<name>A0ABU5SR27_9CYAN</name>
<comment type="caution">
    <text evidence="2">The sequence shown here is derived from an EMBL/GenBank/DDBJ whole genome shotgun (WGS) entry which is preliminary data.</text>
</comment>
<dbReference type="Proteomes" id="UP001302329">
    <property type="component" value="Unassembled WGS sequence"/>
</dbReference>
<accession>A0ABU5SR27</accession>
<keyword evidence="1" id="KW-0472">Membrane</keyword>
<evidence type="ECO:0000256" key="1">
    <source>
        <dbReference type="SAM" id="Phobius"/>
    </source>
</evidence>
<dbReference type="EMBL" id="JAYGHY010000001">
    <property type="protein sequence ID" value="MEA5440959.1"/>
    <property type="molecule type" value="Genomic_DNA"/>
</dbReference>
<keyword evidence="1" id="KW-0812">Transmembrane</keyword>
<dbReference type="RefSeq" id="WP_323355131.1">
    <property type="nucleotide sequence ID" value="NZ_JAYGHY010000001.1"/>
</dbReference>
<keyword evidence="3" id="KW-1185">Reference proteome</keyword>
<dbReference type="InterPro" id="IPR021279">
    <property type="entry name" value="DUF2721"/>
</dbReference>
<proteinExistence type="predicted"/>
<feature type="transmembrane region" description="Helical" evidence="1">
    <location>
        <begin position="98"/>
        <end position="123"/>
    </location>
</feature>
<evidence type="ECO:0000313" key="2">
    <source>
        <dbReference type="EMBL" id="MEA5440959.1"/>
    </source>
</evidence>
<dbReference type="Pfam" id="PF11026">
    <property type="entry name" value="DUF2721"/>
    <property type="match status" value="1"/>
</dbReference>
<evidence type="ECO:0000313" key="3">
    <source>
        <dbReference type="Proteomes" id="UP001302329"/>
    </source>
</evidence>
<keyword evidence="1" id="KW-1133">Transmembrane helix</keyword>
<gene>
    <name evidence="2" type="ORF">VB739_00155</name>
</gene>
<reference evidence="2 3" key="1">
    <citation type="submission" date="2023-12" db="EMBL/GenBank/DDBJ databases">
        <title>Baltic Sea Cyanobacteria.</title>
        <authorList>
            <person name="Delbaje E."/>
            <person name="Fewer D.P."/>
            <person name="Shishido T.K."/>
        </authorList>
    </citation>
    <scope>NUCLEOTIDE SEQUENCE [LARGE SCALE GENOMIC DNA]</scope>
    <source>
        <strain evidence="2 3">UHCC 0281</strain>
    </source>
</reference>
<organism evidence="2 3">
    <name type="scientific">Cyanobium gracile UHCC 0281</name>
    <dbReference type="NCBI Taxonomy" id="3110309"/>
    <lineage>
        <taxon>Bacteria</taxon>
        <taxon>Bacillati</taxon>
        <taxon>Cyanobacteriota</taxon>
        <taxon>Cyanophyceae</taxon>
        <taxon>Synechococcales</taxon>
        <taxon>Prochlorococcaceae</taxon>
        <taxon>Cyanobium</taxon>
    </lineage>
</organism>
<sequence length="164" mass="17694">MHWMVPLLLSVDVGDGRSVAGLSKAIQLSVAPVFLFTGVTGLLSLFSSRLARIIDRTRVIQETLAKSQAKPEADPEDGERLEQVLAVQRRRTFLINRAILAVTVTALLVAAVVAVLFISAVAALDVTAIVVPLFVAAMGAMIVGLLLFLVEVQLAISQNPRRYY</sequence>